<dbReference type="InterPro" id="IPR007306">
    <property type="entry name" value="Rit1"/>
</dbReference>
<evidence type="ECO:0000313" key="5">
    <source>
        <dbReference type="Proteomes" id="UP000239899"/>
    </source>
</evidence>
<proteinExistence type="predicted"/>
<reference evidence="4 5" key="1">
    <citation type="journal article" date="2018" name="Plant J.">
        <title>Genome sequences of Chlorella sorokiniana UTEX 1602 and Micractinium conductrix SAG 241.80: implications to maltose excretion by a green alga.</title>
        <authorList>
            <person name="Arriola M.B."/>
            <person name="Velmurugan N."/>
            <person name="Zhang Y."/>
            <person name="Plunkett M.H."/>
            <person name="Hondzo H."/>
            <person name="Barney B.M."/>
        </authorList>
    </citation>
    <scope>NUCLEOTIDE SEQUENCE [LARGE SCALE GENOMIC DNA]</scope>
    <source>
        <strain evidence="5">UTEX 1602</strain>
    </source>
</reference>
<sequence>MEGLEGELVLGLNQAPSMNAVLRALKKEEASMFCCVASIAQDAQFVQQVAGRYPSLPLFANLRCGLWYLAPPVQHTCYFKSTDGHNNNWSFSTVRLNLHVAAAAAAAGGSLVVDATKRGKRFPDAMSKTIPIWAAVMNRAVARLRGSASGGTPAGSAGEAACAPSTSGAAAAAAAAAPEAAAAPAAPAAPAAVPWDCEVHLPPWVSEVEADSIRQRLEGWTDQLLEVGAALSSLVTTLRKPLRCIWVSQDTGAWQCGEDELDALAFTPLVLIGASATTARHTRCLQLPPERPGEEPLSVSYRYFPGAADDEESWSQGLSPPLMWRHLHALLAAGPSGVEALAGQLVEQAQQQQGQQGSAAQGLREGPAEAATANGSVQAGEQQQQQQQQQQQAQPGMAGASFSKLAVRQHLAALTAHYPAARPTRGSIKQVFNFFLGQLGGSADAEE</sequence>
<evidence type="ECO:0000256" key="1">
    <source>
        <dbReference type="SAM" id="MobiDB-lite"/>
    </source>
</evidence>
<dbReference type="GO" id="GO:0005737">
    <property type="term" value="C:cytoplasm"/>
    <property type="evidence" value="ECO:0007669"/>
    <property type="project" value="TreeGrafter"/>
</dbReference>
<accession>A0A2P6TPI6</accession>
<dbReference type="Proteomes" id="UP000239899">
    <property type="component" value="Unassembled WGS sequence"/>
</dbReference>
<dbReference type="Pfam" id="PF04179">
    <property type="entry name" value="Init_tRNA_PT"/>
    <property type="match status" value="1"/>
</dbReference>
<name>A0A2P6TPI6_CHLSO</name>
<keyword evidence="4" id="KW-0808">Transferase</keyword>
<feature type="region of interest" description="Disordered" evidence="1">
    <location>
        <begin position="352"/>
        <end position="400"/>
    </location>
</feature>
<feature type="compositionally biased region" description="Low complexity" evidence="1">
    <location>
        <begin position="352"/>
        <end position="363"/>
    </location>
</feature>
<evidence type="ECO:0000259" key="3">
    <source>
        <dbReference type="Pfam" id="PF17184"/>
    </source>
</evidence>
<protein>
    <submittedName>
        <fullName evidence="4">Initiator tRNA phosphoribosyl transferase family</fullName>
    </submittedName>
</protein>
<dbReference type="PANTHER" id="PTHR31811:SF0">
    <property type="entry name" value="TRNA A64-2'-O-RIBOSYLPHOSPHATE TRANSFERASE"/>
    <property type="match status" value="1"/>
</dbReference>
<evidence type="ECO:0000313" key="4">
    <source>
        <dbReference type="EMBL" id="PRW55943.1"/>
    </source>
</evidence>
<dbReference type="AlphaFoldDB" id="A0A2P6TPI6"/>
<dbReference type="GO" id="GO:0043399">
    <property type="term" value="F:tRNA adenosine(64)-2'-O-ribosylphosphate transferase activity"/>
    <property type="evidence" value="ECO:0007669"/>
    <property type="project" value="InterPro"/>
</dbReference>
<organism evidence="4 5">
    <name type="scientific">Chlorella sorokiniana</name>
    <name type="common">Freshwater green alga</name>
    <dbReference type="NCBI Taxonomy" id="3076"/>
    <lineage>
        <taxon>Eukaryota</taxon>
        <taxon>Viridiplantae</taxon>
        <taxon>Chlorophyta</taxon>
        <taxon>core chlorophytes</taxon>
        <taxon>Trebouxiophyceae</taxon>
        <taxon>Chlorellales</taxon>
        <taxon>Chlorellaceae</taxon>
        <taxon>Chlorella clade</taxon>
        <taxon>Chlorella</taxon>
    </lineage>
</organism>
<keyword evidence="5" id="KW-1185">Reference proteome</keyword>
<dbReference type="PANTHER" id="PTHR31811">
    <property type="entry name" value="TRNA A64-2'-O-RIBOSYLPHOSPHATE TRANSFERASE"/>
    <property type="match status" value="1"/>
</dbReference>
<feature type="compositionally biased region" description="Low complexity" evidence="1">
    <location>
        <begin position="382"/>
        <end position="394"/>
    </location>
</feature>
<dbReference type="OrthoDB" id="45256at2759"/>
<dbReference type="EMBL" id="LHPG02000009">
    <property type="protein sequence ID" value="PRW55943.1"/>
    <property type="molecule type" value="Genomic_DNA"/>
</dbReference>
<feature type="domain" description="Rit1 DUSP-like" evidence="2">
    <location>
        <begin position="395"/>
        <end position="434"/>
    </location>
</feature>
<dbReference type="InterPro" id="IPR033421">
    <property type="entry name" value="Rit1_DUSP-like"/>
</dbReference>
<feature type="domain" description="Rit1 N-terminal" evidence="3">
    <location>
        <begin position="25"/>
        <end position="346"/>
    </location>
</feature>
<dbReference type="Pfam" id="PF17184">
    <property type="entry name" value="Rit1_C"/>
    <property type="match status" value="1"/>
</dbReference>
<evidence type="ECO:0000259" key="2">
    <source>
        <dbReference type="Pfam" id="PF04179"/>
    </source>
</evidence>
<comment type="caution">
    <text evidence="4">The sequence shown here is derived from an EMBL/GenBank/DDBJ whole genome shotgun (WGS) entry which is preliminary data.</text>
</comment>
<gene>
    <name evidence="4" type="ORF">C2E21_5119</name>
</gene>
<dbReference type="GO" id="GO:0019988">
    <property type="term" value="P:charged-tRNA amino acid modification"/>
    <property type="evidence" value="ECO:0007669"/>
    <property type="project" value="InterPro"/>
</dbReference>
<dbReference type="InterPro" id="IPR033449">
    <property type="entry name" value="Rit1_N"/>
</dbReference>
<dbReference type="STRING" id="3076.A0A2P6TPI6"/>